<accession>A0A8J2MWP9</accession>
<gene>
    <name evidence="6" type="ORF">DCHRY22_LOCUS928</name>
</gene>
<name>A0A8J2MWP9_9NEOP</name>
<dbReference type="AlphaFoldDB" id="A0A8J2MWP9"/>
<dbReference type="InterPro" id="IPR010796">
    <property type="entry name" value="C2_B9-type_dom"/>
</dbReference>
<protein>
    <submittedName>
        <fullName evidence="6">(African queen) hypothetical protein</fullName>
    </submittedName>
</protein>
<dbReference type="PANTHER" id="PTHR12968">
    <property type="entry name" value="B9 DOMAIN-CONTAINING"/>
    <property type="match status" value="1"/>
</dbReference>
<dbReference type="OrthoDB" id="10263520at2759"/>
<dbReference type="GO" id="GO:0036038">
    <property type="term" value="C:MKS complex"/>
    <property type="evidence" value="ECO:0007669"/>
    <property type="project" value="TreeGrafter"/>
</dbReference>
<organism evidence="6 7">
    <name type="scientific">Danaus chrysippus</name>
    <name type="common">African queen</name>
    <dbReference type="NCBI Taxonomy" id="151541"/>
    <lineage>
        <taxon>Eukaryota</taxon>
        <taxon>Metazoa</taxon>
        <taxon>Ecdysozoa</taxon>
        <taxon>Arthropoda</taxon>
        <taxon>Hexapoda</taxon>
        <taxon>Insecta</taxon>
        <taxon>Pterygota</taxon>
        <taxon>Neoptera</taxon>
        <taxon>Endopterygota</taxon>
        <taxon>Lepidoptera</taxon>
        <taxon>Glossata</taxon>
        <taxon>Ditrysia</taxon>
        <taxon>Papilionoidea</taxon>
        <taxon>Nymphalidae</taxon>
        <taxon>Danainae</taxon>
        <taxon>Danaini</taxon>
        <taxon>Danaina</taxon>
        <taxon>Danaus</taxon>
        <taxon>Anosia</taxon>
    </lineage>
</organism>
<dbReference type="EMBL" id="CAKASE010000043">
    <property type="protein sequence ID" value="CAG9558968.1"/>
    <property type="molecule type" value="Genomic_DNA"/>
</dbReference>
<dbReference type="GO" id="GO:0060271">
    <property type="term" value="P:cilium assembly"/>
    <property type="evidence" value="ECO:0007669"/>
    <property type="project" value="TreeGrafter"/>
</dbReference>
<keyword evidence="5" id="KW-0966">Cell projection</keyword>
<comment type="caution">
    <text evidence="6">The sequence shown here is derived from an EMBL/GenBank/DDBJ whole genome shotgun (WGS) entry which is preliminary data.</text>
</comment>
<evidence type="ECO:0000313" key="6">
    <source>
        <dbReference type="EMBL" id="CAG9558968.1"/>
    </source>
</evidence>
<dbReference type="Pfam" id="PF07162">
    <property type="entry name" value="B9-C2"/>
    <property type="match status" value="1"/>
</dbReference>
<reference evidence="6" key="1">
    <citation type="submission" date="2021-09" db="EMBL/GenBank/DDBJ databases">
        <authorList>
            <person name="Martin H S."/>
        </authorList>
    </citation>
    <scope>NUCLEOTIDE SEQUENCE</scope>
</reference>
<evidence type="ECO:0000256" key="4">
    <source>
        <dbReference type="ARBA" id="ARBA00023212"/>
    </source>
</evidence>
<keyword evidence="7" id="KW-1185">Reference proteome</keyword>
<keyword evidence="3" id="KW-0970">Cilium biogenesis/degradation</keyword>
<dbReference type="PANTHER" id="PTHR12968:SF4">
    <property type="entry name" value="TECTONIC-LIKE COMPLEX MEMBER MKS1"/>
    <property type="match status" value="1"/>
</dbReference>
<evidence type="ECO:0000256" key="2">
    <source>
        <dbReference type="ARBA" id="ARBA00022490"/>
    </source>
</evidence>
<keyword evidence="2" id="KW-0963">Cytoplasm</keyword>
<proteinExistence type="predicted"/>
<evidence type="ECO:0000256" key="1">
    <source>
        <dbReference type="ARBA" id="ARBA00004120"/>
    </source>
</evidence>
<dbReference type="Proteomes" id="UP000789524">
    <property type="component" value="Unassembled WGS sequence"/>
</dbReference>
<sequence length="306" mass="35113">MEEHILLTLYHNTYHNYLVVTPGENDIETNSYQVNGVPGFEYGVEIVMQEENGEDMTILIKNLLRKWDKKYKKQLTFSFPPLGKKMFFVSFEIVSAVDFDMDNAYIEYYIKIPDNMKTTGELRGRTHRAHFIENNKKKFWRYGHTVDLEMECATGIDPQPLKIYLEAISVDWWGRHRTEGYSHISLTLQPGRYNERLTCLRPEERDQVVAESRRFFVGGCHLLKNLAVLDNTQIEDPSFSYVSTGSIYVRWNVISQRPSPSRLPSTPHSSSSELLRGAEAVLRQYKKAKATLAIAAGLAMDGSGDG</sequence>
<keyword evidence="4" id="KW-0206">Cytoskeleton</keyword>
<evidence type="ECO:0000313" key="7">
    <source>
        <dbReference type="Proteomes" id="UP000789524"/>
    </source>
</evidence>
<comment type="subcellular location">
    <subcellularLocation>
        <location evidence="1">Cytoplasm</location>
        <location evidence="1">Cytoskeleton</location>
        <location evidence="1">Cilium basal body</location>
    </subcellularLocation>
</comment>
<evidence type="ECO:0000256" key="5">
    <source>
        <dbReference type="ARBA" id="ARBA00023273"/>
    </source>
</evidence>
<evidence type="ECO:0000256" key="3">
    <source>
        <dbReference type="ARBA" id="ARBA00022794"/>
    </source>
</evidence>